<name>A0A8J2S2B1_9CRUS</name>
<feature type="compositionally biased region" description="Polar residues" evidence="3">
    <location>
        <begin position="430"/>
        <end position="457"/>
    </location>
</feature>
<proteinExistence type="predicted"/>
<feature type="region of interest" description="Disordered" evidence="3">
    <location>
        <begin position="837"/>
        <end position="884"/>
    </location>
</feature>
<reference evidence="5" key="1">
    <citation type="submission" date="2021-11" db="EMBL/GenBank/DDBJ databases">
        <authorList>
            <person name="Schell T."/>
        </authorList>
    </citation>
    <scope>NUCLEOTIDE SEQUENCE</scope>
    <source>
        <strain evidence="5">M5</strain>
    </source>
</reference>
<feature type="compositionally biased region" description="Acidic residues" evidence="3">
    <location>
        <begin position="372"/>
        <end position="382"/>
    </location>
</feature>
<feature type="domain" description="HTH CENPB-type" evidence="4">
    <location>
        <begin position="200"/>
        <end position="271"/>
    </location>
</feature>
<dbReference type="PANTHER" id="PTHR19303:SF73">
    <property type="entry name" value="PROTEIN PDC2"/>
    <property type="match status" value="1"/>
</dbReference>
<evidence type="ECO:0000259" key="4">
    <source>
        <dbReference type="PROSITE" id="PS51253"/>
    </source>
</evidence>
<feature type="compositionally biased region" description="Low complexity" evidence="3">
    <location>
        <begin position="283"/>
        <end position="295"/>
    </location>
</feature>
<feature type="compositionally biased region" description="Polar residues" evidence="3">
    <location>
        <begin position="35"/>
        <end position="56"/>
    </location>
</feature>
<dbReference type="PROSITE" id="PS51253">
    <property type="entry name" value="HTH_CENPB"/>
    <property type="match status" value="1"/>
</dbReference>
<evidence type="ECO:0000256" key="3">
    <source>
        <dbReference type="SAM" id="MobiDB-lite"/>
    </source>
</evidence>
<evidence type="ECO:0000256" key="1">
    <source>
        <dbReference type="ARBA" id="ARBA00004123"/>
    </source>
</evidence>
<feature type="region of interest" description="Disordered" evidence="3">
    <location>
        <begin position="621"/>
        <end position="641"/>
    </location>
</feature>
<keyword evidence="6" id="KW-1185">Reference proteome</keyword>
<sequence length="1061" mass="117244">MTSLRRSCSPTSPTPPPPPLPPPNPPPPLAPVAESVQQEMPTSSSSSIQQHYQLPQQRLHHHDIVMDGSVTPPTLPSTSTQQHNQPSPGASTTTSTPSSTSSAKGAGSSGSATTATTGTATTTGTTGTTTTATRNKRQELSFAERIQVIEARTSGKSMRQLALQFGCGKTQILNILGQREAYLKEWDEKQAELNPHISARKRRSRRTGNEETNQKVWDWYTRQKNLGIRVTGPMLQREARSIARILNIPNFAASNGWLDSFRRLHNIGPQNKTMSDRRSGNPSTSAAAGGQSSTTPEPRPGYGSMVVVPTSSNEFPGSSFAIQHPTSSKDGALSPSSSVTSQRPPPPLEVLGYALHPPGFYQHHQQYRRQEEDEEEDDEEEDESRRSNEDGEFDPSRHSIQTFHSQRNQGAIHHPETEFGRSFALITNFHDSSNSAGGPSTHHSVSPSPYHPAQSSQSMDDSDFHRHRSSDPYERMPHHSSSSSNSLAFSPTDVYSPSRHPSGQHQASIGGHRTNNNGTRSTDLFQHMDGHGASSNLTSPVFQQVSKNLFEHDFTPTPTFQSHESTRSIIQDGRARGNGGGAMGGNAALQQQPQLRRTSVLTSTHAVTAAAAAAAAASLENQHLQQQQQQQHQLTNDERVRSSSAPGLELFPPVGLFGALLSMVRSCGLSCLEYADDRGDIWLEIKPPSFATFRVPAFGYRTHLMRLLVDRHLNYWFEVLGHCVRSGTFRSLTSGGIDPSLVKPLLDSLNGGATVCHGRGSVLKRVHQFHPKDALLQGLAGQNYFTLPDYRYRSYDCARLIDAKTGATQCFACLQPYEPSRPESPPDGIHASSVIRLQQQQSRDGFLPPSTTSQQQEEQHNRQQQQQQQQQQQHNLPSNEPLNLSVHHPLMEDVITVSPERKKSGFSPISPDGFPNRNNIFTGPRVLLASPSVIAQQSPQLQLAIQQPPKEIENHHHHFYHYHHHSGKKPTVIDQNPEDYRLAKEASFLSLTNDRPSMRDQNRCHVNDSDWEHISNTNSENLSSKFGSGSEVDMRSDDPEFHNEWIKQEMLDSSNNVATFK</sequence>
<feature type="region of interest" description="Disordered" evidence="3">
    <location>
        <begin position="1"/>
        <end position="138"/>
    </location>
</feature>
<dbReference type="InterPro" id="IPR009057">
    <property type="entry name" value="Homeodomain-like_sf"/>
</dbReference>
<gene>
    <name evidence="5" type="ORF">DGAL_LOCUS17371</name>
</gene>
<feature type="compositionally biased region" description="Pro residues" evidence="3">
    <location>
        <begin position="12"/>
        <end position="30"/>
    </location>
</feature>
<feature type="compositionally biased region" description="Low complexity" evidence="3">
    <location>
        <begin position="69"/>
        <end position="133"/>
    </location>
</feature>
<feature type="compositionally biased region" description="Polar residues" evidence="3">
    <location>
        <begin position="837"/>
        <end position="853"/>
    </location>
</feature>
<accession>A0A8J2S2B1</accession>
<feature type="compositionally biased region" description="Polar residues" evidence="3">
    <location>
        <begin position="556"/>
        <end position="569"/>
    </location>
</feature>
<dbReference type="SMART" id="SM00674">
    <property type="entry name" value="CENPB"/>
    <property type="match status" value="1"/>
</dbReference>
<dbReference type="EMBL" id="CAKKLH010000340">
    <property type="protein sequence ID" value="CAH0113475.1"/>
    <property type="molecule type" value="Genomic_DNA"/>
</dbReference>
<dbReference type="Pfam" id="PF03221">
    <property type="entry name" value="HTH_Tnp_Tc5"/>
    <property type="match status" value="1"/>
</dbReference>
<feature type="compositionally biased region" description="Polar residues" evidence="3">
    <location>
        <begin position="487"/>
        <end position="524"/>
    </location>
</feature>
<feature type="region of interest" description="Disordered" evidence="3">
    <location>
        <begin position="556"/>
        <end position="592"/>
    </location>
</feature>
<dbReference type="GO" id="GO:0005634">
    <property type="term" value="C:nucleus"/>
    <property type="evidence" value="ECO:0007669"/>
    <property type="project" value="UniProtKB-SubCell"/>
</dbReference>
<feature type="compositionally biased region" description="Polar residues" evidence="3">
    <location>
        <begin position="309"/>
        <end position="342"/>
    </location>
</feature>
<dbReference type="Gene3D" id="1.10.10.60">
    <property type="entry name" value="Homeodomain-like"/>
    <property type="match status" value="2"/>
</dbReference>
<comment type="subcellular location">
    <subcellularLocation>
        <location evidence="1">Nucleus</location>
    </subcellularLocation>
</comment>
<evidence type="ECO:0000313" key="6">
    <source>
        <dbReference type="Proteomes" id="UP000789390"/>
    </source>
</evidence>
<feature type="compositionally biased region" description="Basic and acidic residues" evidence="3">
    <location>
        <begin position="383"/>
        <end position="397"/>
    </location>
</feature>
<feature type="compositionally biased region" description="Polar residues" evidence="3">
    <location>
        <begin position="1014"/>
        <end position="1027"/>
    </location>
</feature>
<dbReference type="GO" id="GO:0003677">
    <property type="term" value="F:DNA binding"/>
    <property type="evidence" value="ECO:0007669"/>
    <property type="project" value="UniProtKB-KW"/>
</dbReference>
<dbReference type="Proteomes" id="UP000789390">
    <property type="component" value="Unassembled WGS sequence"/>
</dbReference>
<feature type="compositionally biased region" description="Low complexity" evidence="3">
    <location>
        <begin position="621"/>
        <end position="634"/>
    </location>
</feature>
<dbReference type="InterPro" id="IPR050863">
    <property type="entry name" value="CenT-Element_Derived"/>
</dbReference>
<comment type="caution">
    <text evidence="5">The sequence shown here is derived from an EMBL/GenBank/DDBJ whole genome shotgun (WGS) entry which is preliminary data.</text>
</comment>
<dbReference type="InterPro" id="IPR006600">
    <property type="entry name" value="HTH_CenpB_DNA-bd_dom"/>
</dbReference>
<evidence type="ECO:0000256" key="2">
    <source>
        <dbReference type="ARBA" id="ARBA00023125"/>
    </source>
</evidence>
<dbReference type="OrthoDB" id="125347at2759"/>
<dbReference type="PANTHER" id="PTHR19303">
    <property type="entry name" value="TRANSPOSON"/>
    <property type="match status" value="1"/>
</dbReference>
<feature type="region of interest" description="Disordered" evidence="3">
    <location>
        <begin position="268"/>
        <end position="398"/>
    </location>
</feature>
<organism evidence="5 6">
    <name type="scientific">Daphnia galeata</name>
    <dbReference type="NCBI Taxonomy" id="27404"/>
    <lineage>
        <taxon>Eukaryota</taxon>
        <taxon>Metazoa</taxon>
        <taxon>Ecdysozoa</taxon>
        <taxon>Arthropoda</taxon>
        <taxon>Crustacea</taxon>
        <taxon>Branchiopoda</taxon>
        <taxon>Diplostraca</taxon>
        <taxon>Cladocera</taxon>
        <taxon>Anomopoda</taxon>
        <taxon>Daphniidae</taxon>
        <taxon>Daphnia</taxon>
    </lineage>
</organism>
<feature type="compositionally biased region" description="Low complexity" evidence="3">
    <location>
        <begin position="862"/>
        <end position="875"/>
    </location>
</feature>
<protein>
    <recommendedName>
        <fullName evidence="4">HTH CENPB-type domain-containing protein</fullName>
    </recommendedName>
</protein>
<dbReference type="AlphaFoldDB" id="A0A8J2S2B1"/>
<feature type="region of interest" description="Disordered" evidence="3">
    <location>
        <begin position="430"/>
        <end position="538"/>
    </location>
</feature>
<keyword evidence="2" id="KW-0238">DNA-binding</keyword>
<dbReference type="SUPFAM" id="SSF46689">
    <property type="entry name" value="Homeodomain-like"/>
    <property type="match status" value="2"/>
</dbReference>
<evidence type="ECO:0000313" key="5">
    <source>
        <dbReference type="EMBL" id="CAH0113475.1"/>
    </source>
</evidence>
<feature type="region of interest" description="Disordered" evidence="3">
    <location>
        <begin position="1011"/>
        <end position="1037"/>
    </location>
</feature>